<dbReference type="Gene3D" id="3.40.50.11550">
    <property type="match status" value="1"/>
</dbReference>
<dbReference type="PANTHER" id="PTHR44068">
    <property type="entry name" value="ZGC:194242"/>
    <property type="match status" value="1"/>
</dbReference>
<sequence>MPTSAVKASIMKNVWHRLIGVRGGPASMFFQDQIYPSTNDASNFGKVFPQGEGASEEIARHRLVFLGEIHSMPPIIAFQRQIQQEMNNSASKLHVIMEHFSFEMQPLLDRYTNGSISFEELNQEYREHGNEGHLLEPYKHLLEDARSNGVQLHAGFIPRPFAKKFIQEDPEKVLEEASQWLKSPIVGLEGSETHYNVFESLISGRFLYSKTDDLAPTDQFRRIFKAQLLKDVAMANKVNHLIEDASTTSVDGKHDEKFLVIAGNGHFLHYCGVPERVLDQNPELVDDSCLVISASTYDPLEDENELQKELKARYGDSGSNPADYIYFYHMPEEEDEIAIKEETRKAYDKVGESAALPGNSLKAAWIMYSMGYSKDQFEAAGSDVYNFQGVGNPHIHANIRPGEKVLDVGSGLGIDSFIATRATGPEGEVIGIDISAKEVSHAQKRAEASGLTKTSFQVADMEKIPLPDESIDVIISNGAFCLAPNKKKAFAELFRVLKPGGRISVCTTTTKMDNLEEGVNWPLCMRMFVAQKELQPMCEEVGFDNIIIDDTDSAMTMEMPEEILQSSNPERNRVHVGGDDFKHLENFDMDEICARVCVSAYKPLLNAKSPSDLFPRSR</sequence>
<reference evidence="3" key="1">
    <citation type="submission" date="2023-08" db="EMBL/GenBank/DDBJ databases">
        <authorList>
            <person name="Audoor S."/>
            <person name="Bilcke G."/>
        </authorList>
    </citation>
    <scope>NUCLEOTIDE SEQUENCE</scope>
</reference>
<dbReference type="InterPro" id="IPR007314">
    <property type="entry name" value="Cofac_haem-bd_dom"/>
</dbReference>
<evidence type="ECO:0000259" key="1">
    <source>
        <dbReference type="Pfam" id="PF04187"/>
    </source>
</evidence>
<dbReference type="EMBL" id="CAKOGP040001747">
    <property type="protein sequence ID" value="CAJ1948365.1"/>
    <property type="molecule type" value="Genomic_DNA"/>
</dbReference>
<gene>
    <name evidence="3" type="ORF">CYCCA115_LOCUS11580</name>
</gene>
<dbReference type="Pfam" id="PF13847">
    <property type="entry name" value="Methyltransf_31"/>
    <property type="match status" value="1"/>
</dbReference>
<name>A0AAD2FPM5_9STRA</name>
<feature type="domain" description="Methyltransferase" evidence="2">
    <location>
        <begin position="401"/>
        <end position="541"/>
    </location>
</feature>
<dbReference type="SUPFAM" id="SSF159501">
    <property type="entry name" value="EreA/ChaN-like"/>
    <property type="match status" value="1"/>
</dbReference>
<comment type="caution">
    <text evidence="3">The sequence shown here is derived from an EMBL/GenBank/DDBJ whole genome shotgun (WGS) entry which is preliminary data.</text>
</comment>
<evidence type="ECO:0000313" key="4">
    <source>
        <dbReference type="Proteomes" id="UP001295423"/>
    </source>
</evidence>
<dbReference type="CDD" id="cd02440">
    <property type="entry name" value="AdoMet_MTases"/>
    <property type="match status" value="1"/>
</dbReference>
<dbReference type="PANTHER" id="PTHR44068:SF11">
    <property type="entry name" value="GERANYL DIPHOSPHATE 2-C-METHYLTRANSFERASE"/>
    <property type="match status" value="1"/>
</dbReference>
<dbReference type="InterPro" id="IPR025714">
    <property type="entry name" value="Methyltranfer_dom"/>
</dbReference>
<dbReference type="InterPro" id="IPR050447">
    <property type="entry name" value="Erg6_SMT_methyltransf"/>
</dbReference>
<evidence type="ECO:0008006" key="5">
    <source>
        <dbReference type="Google" id="ProtNLM"/>
    </source>
</evidence>
<evidence type="ECO:0000313" key="3">
    <source>
        <dbReference type="EMBL" id="CAJ1948365.1"/>
    </source>
</evidence>
<keyword evidence="4" id="KW-1185">Reference proteome</keyword>
<protein>
    <recommendedName>
        <fullName evidence="5">Methyltransferase domain-containing protein</fullName>
    </recommendedName>
</protein>
<proteinExistence type="predicted"/>
<evidence type="ECO:0000259" key="2">
    <source>
        <dbReference type="Pfam" id="PF13847"/>
    </source>
</evidence>
<organism evidence="3 4">
    <name type="scientific">Cylindrotheca closterium</name>
    <dbReference type="NCBI Taxonomy" id="2856"/>
    <lineage>
        <taxon>Eukaryota</taxon>
        <taxon>Sar</taxon>
        <taxon>Stramenopiles</taxon>
        <taxon>Ochrophyta</taxon>
        <taxon>Bacillariophyta</taxon>
        <taxon>Bacillariophyceae</taxon>
        <taxon>Bacillariophycidae</taxon>
        <taxon>Bacillariales</taxon>
        <taxon>Bacillariaceae</taxon>
        <taxon>Cylindrotheca</taxon>
    </lineage>
</organism>
<dbReference type="Gene3D" id="3.40.50.150">
    <property type="entry name" value="Vaccinia Virus protein VP39"/>
    <property type="match status" value="1"/>
</dbReference>
<dbReference type="AlphaFoldDB" id="A0AAD2FPM5"/>
<dbReference type="SUPFAM" id="SSF53335">
    <property type="entry name" value="S-adenosyl-L-methionine-dependent methyltransferases"/>
    <property type="match status" value="1"/>
</dbReference>
<dbReference type="Pfam" id="PF04187">
    <property type="entry name" value="Cofac_haem_bdg"/>
    <property type="match status" value="1"/>
</dbReference>
<dbReference type="InterPro" id="IPR029063">
    <property type="entry name" value="SAM-dependent_MTases_sf"/>
</dbReference>
<dbReference type="Proteomes" id="UP001295423">
    <property type="component" value="Unassembled WGS sequence"/>
</dbReference>
<feature type="domain" description="Haem-binding uptake Tiki superfamily ChaN" evidence="1">
    <location>
        <begin position="56"/>
        <end position="277"/>
    </location>
</feature>
<accession>A0AAD2FPM5</accession>
<dbReference type="CDD" id="cd14727">
    <property type="entry name" value="ChanN-like"/>
    <property type="match status" value="1"/>
</dbReference>